<evidence type="ECO:0000313" key="4">
    <source>
        <dbReference type="Proteomes" id="UP001352852"/>
    </source>
</evidence>
<feature type="signal peptide" evidence="2">
    <location>
        <begin position="1"/>
        <end position="25"/>
    </location>
</feature>
<keyword evidence="2" id="KW-0732">Signal</keyword>
<evidence type="ECO:0000256" key="2">
    <source>
        <dbReference type="SAM" id="SignalP"/>
    </source>
</evidence>
<keyword evidence="4" id="KW-1185">Reference proteome</keyword>
<evidence type="ECO:0000313" key="3">
    <source>
        <dbReference type="EMBL" id="MED6281546.1"/>
    </source>
</evidence>
<accession>A0ABU7E3E3</accession>
<dbReference type="EMBL" id="JAHUTJ010043315">
    <property type="protein sequence ID" value="MED6281546.1"/>
    <property type="molecule type" value="Genomic_DNA"/>
</dbReference>
<dbReference type="Proteomes" id="UP001352852">
    <property type="component" value="Unassembled WGS sequence"/>
</dbReference>
<sequence>MFKMFPPKIAAFILQLLNYFYFTSQHRSEEAGYQGRRKALLLLKRKEKRSKTEKACRLRIELKAVLIRAADVLLMFQFCFLVPIMLMLSLTSRPTIRRSCASCGEMSSNSLTALTRYVGGVVVMDVRATSPLSTSSLFTNDSDPK</sequence>
<gene>
    <name evidence="3" type="ORF">CHARACLAT_022665</name>
</gene>
<keyword evidence="1" id="KW-0472">Membrane</keyword>
<feature type="chain" id="PRO_5045216934" evidence="2">
    <location>
        <begin position="26"/>
        <end position="145"/>
    </location>
</feature>
<comment type="caution">
    <text evidence="3">The sequence shown here is derived from an EMBL/GenBank/DDBJ whole genome shotgun (WGS) entry which is preliminary data.</text>
</comment>
<feature type="transmembrane region" description="Helical" evidence="1">
    <location>
        <begin position="72"/>
        <end position="90"/>
    </location>
</feature>
<organism evidence="3 4">
    <name type="scientific">Characodon lateralis</name>
    <dbReference type="NCBI Taxonomy" id="208331"/>
    <lineage>
        <taxon>Eukaryota</taxon>
        <taxon>Metazoa</taxon>
        <taxon>Chordata</taxon>
        <taxon>Craniata</taxon>
        <taxon>Vertebrata</taxon>
        <taxon>Euteleostomi</taxon>
        <taxon>Actinopterygii</taxon>
        <taxon>Neopterygii</taxon>
        <taxon>Teleostei</taxon>
        <taxon>Neoteleostei</taxon>
        <taxon>Acanthomorphata</taxon>
        <taxon>Ovalentaria</taxon>
        <taxon>Atherinomorphae</taxon>
        <taxon>Cyprinodontiformes</taxon>
        <taxon>Goodeidae</taxon>
        <taxon>Characodon</taxon>
    </lineage>
</organism>
<protein>
    <submittedName>
        <fullName evidence="3">Uncharacterized protein</fullName>
    </submittedName>
</protein>
<name>A0ABU7E3E3_9TELE</name>
<keyword evidence="1" id="KW-1133">Transmembrane helix</keyword>
<reference evidence="3 4" key="1">
    <citation type="submission" date="2021-06" db="EMBL/GenBank/DDBJ databases">
        <authorList>
            <person name="Palmer J.M."/>
        </authorList>
    </citation>
    <scope>NUCLEOTIDE SEQUENCE [LARGE SCALE GENOMIC DNA]</scope>
    <source>
        <strain evidence="3 4">CL_MEX2019</strain>
        <tissue evidence="3">Muscle</tissue>
    </source>
</reference>
<proteinExistence type="predicted"/>
<keyword evidence="1" id="KW-0812">Transmembrane</keyword>
<evidence type="ECO:0000256" key="1">
    <source>
        <dbReference type="SAM" id="Phobius"/>
    </source>
</evidence>